<name>A0ACB7RTU5_HYAAI</name>
<gene>
    <name evidence="1" type="ORF">HPB50_007991</name>
</gene>
<reference evidence="1" key="1">
    <citation type="submission" date="2020-05" db="EMBL/GenBank/DDBJ databases">
        <title>Large-scale comparative analyses of tick genomes elucidate their genetic diversity and vector capacities.</title>
        <authorList>
            <person name="Jia N."/>
            <person name="Wang J."/>
            <person name="Shi W."/>
            <person name="Du L."/>
            <person name="Sun Y."/>
            <person name="Zhan W."/>
            <person name="Jiang J."/>
            <person name="Wang Q."/>
            <person name="Zhang B."/>
            <person name="Ji P."/>
            <person name="Sakyi L.B."/>
            <person name="Cui X."/>
            <person name="Yuan T."/>
            <person name="Jiang B."/>
            <person name="Yang W."/>
            <person name="Lam T.T.-Y."/>
            <person name="Chang Q."/>
            <person name="Ding S."/>
            <person name="Wang X."/>
            <person name="Zhu J."/>
            <person name="Ruan X."/>
            <person name="Zhao L."/>
            <person name="Wei J."/>
            <person name="Que T."/>
            <person name="Du C."/>
            <person name="Cheng J."/>
            <person name="Dai P."/>
            <person name="Han X."/>
            <person name="Huang E."/>
            <person name="Gao Y."/>
            <person name="Liu J."/>
            <person name="Shao H."/>
            <person name="Ye R."/>
            <person name="Li L."/>
            <person name="Wei W."/>
            <person name="Wang X."/>
            <person name="Wang C."/>
            <person name="Yang T."/>
            <person name="Huo Q."/>
            <person name="Li W."/>
            <person name="Guo W."/>
            <person name="Chen H."/>
            <person name="Zhou L."/>
            <person name="Ni X."/>
            <person name="Tian J."/>
            <person name="Zhou Y."/>
            <person name="Sheng Y."/>
            <person name="Liu T."/>
            <person name="Pan Y."/>
            <person name="Xia L."/>
            <person name="Li J."/>
            <person name="Zhao F."/>
            <person name="Cao W."/>
        </authorList>
    </citation>
    <scope>NUCLEOTIDE SEQUENCE</scope>
    <source>
        <strain evidence="1">Hyas-2018</strain>
    </source>
</reference>
<keyword evidence="2" id="KW-1185">Reference proteome</keyword>
<dbReference type="Proteomes" id="UP000821845">
    <property type="component" value="Chromosome 7"/>
</dbReference>
<evidence type="ECO:0000313" key="2">
    <source>
        <dbReference type="Proteomes" id="UP000821845"/>
    </source>
</evidence>
<proteinExistence type="predicted"/>
<comment type="caution">
    <text evidence="1">The sequence shown here is derived from an EMBL/GenBank/DDBJ whole genome shotgun (WGS) entry which is preliminary data.</text>
</comment>
<dbReference type="EMBL" id="CM023487">
    <property type="protein sequence ID" value="KAH6925610.1"/>
    <property type="molecule type" value="Genomic_DNA"/>
</dbReference>
<protein>
    <submittedName>
        <fullName evidence="1">Uncharacterized protein</fullName>
    </submittedName>
</protein>
<sequence length="600" mass="66703">MLDWEHRLKMVNLCRRLNDIGNGAPWMRCARFTLRDRPTVFSAIMVRPRTYLITELDVSLYVRAKPKILAEALSICTNLKVLRCVHTLLAPDTMVLLLRDKLRRLECLHWSAWEPPLVIDAPAIRAGVSERSCDCAATPPNLKTMYLEVTAAFKNFNFVCSVLEHCHALKSLHLHECSSEIEVPHFVTAILGVCRDASGGKFEDFIFTTDRSPKTATLLADPKARNPDLFSCYDTSVDVCGGIFLKMTPKPRQNCVTLGGCNAMCADKAPSHSQLTLLLNEWGDDAIARLCKLWTSGKLRHLKALTLMVVRDVAAMLSNNLRNQALLCNLIRSCVAISELNLSAFHFGPHFDWSSVIATGGLDNIRSLALAACALCKPGRLQLLCRASFKLRDLDVRSFPQDVPICGVCARVTTCDHVTFAPLRWLSHLERLTLCDLPHVRNLDFLFGCTSIRELRLRNLGTRFNERLDMAPIISVWPQLSTLTYWNCTPSEDFRRFCGSVPVAPSMKQLCLGVLLSGRDVDIGTTAPIGRACPAVDVWHLHARDNAGNSWFALIPTWALIQAGGAIPYIVDASWLSTADIVRLCKCANYIGLIAPHGAK</sequence>
<evidence type="ECO:0000313" key="1">
    <source>
        <dbReference type="EMBL" id="KAH6925610.1"/>
    </source>
</evidence>
<accession>A0ACB7RTU5</accession>
<organism evidence="1 2">
    <name type="scientific">Hyalomma asiaticum</name>
    <name type="common">Tick</name>
    <dbReference type="NCBI Taxonomy" id="266040"/>
    <lineage>
        <taxon>Eukaryota</taxon>
        <taxon>Metazoa</taxon>
        <taxon>Ecdysozoa</taxon>
        <taxon>Arthropoda</taxon>
        <taxon>Chelicerata</taxon>
        <taxon>Arachnida</taxon>
        <taxon>Acari</taxon>
        <taxon>Parasitiformes</taxon>
        <taxon>Ixodida</taxon>
        <taxon>Ixodoidea</taxon>
        <taxon>Ixodidae</taxon>
        <taxon>Hyalomminae</taxon>
        <taxon>Hyalomma</taxon>
    </lineage>
</organism>